<feature type="domain" description="PLD phosphodiesterase" evidence="1">
    <location>
        <begin position="90"/>
        <end position="113"/>
    </location>
</feature>
<sequence length="402" mass="45843">MGVELISSGFFADKFYEVVDSLESSIKVISPFIGLKTATKLAEVLKQNPNIKCKIITRFYREDFIQGVSSLQGLNALLDSGAELVALIGLHTKLYVFDESSAILGSANFTNGGFFTNHELSVFIDQDESIGDECNKHFEELWDRIKQTDEGNITKEWIEQEIDGVEKVSINLIKGVSKANRAKRGAKLGAEPWTPFEEKPKNEAPVKTTDILEEVLTNRMIEDLSNAWIKFIAKSNDRLNSDNKFINERNSNALKRVYFNIKPTGIKDNDSIYITALSYDHKDRPSPMIVGRALTYGYDKKNIVTDDEILEDYTRKNYPYYIEFKECKIIDTPIKNTVPLHILYDVVGTKTYPSSAVNPKADRVYLNKVHSQKSHLRITQMAKEFLDKTLDEYFKKYGKIEL</sequence>
<reference evidence="2" key="1">
    <citation type="submission" date="2021-01" db="EMBL/GenBank/DDBJ databases">
        <title>Genome public.</title>
        <authorList>
            <person name="Liu C."/>
            <person name="Sun Q."/>
        </authorList>
    </citation>
    <scope>NUCLEOTIDE SEQUENCE</scope>
    <source>
        <strain evidence="2">YIM B02565</strain>
    </source>
</reference>
<dbReference type="CDD" id="cd09176">
    <property type="entry name" value="PLDc_unchar6"/>
    <property type="match status" value="1"/>
</dbReference>
<dbReference type="RefSeq" id="WP_202766317.1">
    <property type="nucleotide sequence ID" value="NZ_JAESWA010000017.1"/>
</dbReference>
<dbReference type="EMBL" id="JAESWA010000017">
    <property type="protein sequence ID" value="MBL4930939.1"/>
    <property type="molecule type" value="Genomic_DNA"/>
</dbReference>
<dbReference type="Proteomes" id="UP000623681">
    <property type="component" value="Unassembled WGS sequence"/>
</dbReference>
<keyword evidence="3" id="KW-1185">Reference proteome</keyword>
<accession>A0A937FBN3</accession>
<gene>
    <name evidence="2" type="ORF">JK634_03915</name>
</gene>
<evidence type="ECO:0000313" key="3">
    <source>
        <dbReference type="Proteomes" id="UP000623681"/>
    </source>
</evidence>
<dbReference type="InterPro" id="IPR059166">
    <property type="entry name" value="PLD-like_cat"/>
</dbReference>
<dbReference type="InterPro" id="IPR025202">
    <property type="entry name" value="PLD-like_dom"/>
</dbReference>
<keyword evidence="2" id="KW-0540">Nuclease</keyword>
<dbReference type="GO" id="GO:0006793">
    <property type="term" value="P:phosphorus metabolic process"/>
    <property type="evidence" value="ECO:0007669"/>
    <property type="project" value="UniProtKB-ARBA"/>
</dbReference>
<dbReference type="SMART" id="SM00155">
    <property type="entry name" value="PLDc"/>
    <property type="match status" value="1"/>
</dbReference>
<name>A0A937FBN3_9CLOT</name>
<comment type="caution">
    <text evidence="2">The sequence shown here is derived from an EMBL/GenBank/DDBJ whole genome shotgun (WGS) entry which is preliminary data.</text>
</comment>
<dbReference type="InterPro" id="IPR001736">
    <property type="entry name" value="PLipase_D/transphosphatidylase"/>
</dbReference>
<organism evidence="2 3">
    <name type="scientific">Clostridium paridis</name>
    <dbReference type="NCBI Taxonomy" id="2803863"/>
    <lineage>
        <taxon>Bacteria</taxon>
        <taxon>Bacillati</taxon>
        <taxon>Bacillota</taxon>
        <taxon>Clostridia</taxon>
        <taxon>Eubacteriales</taxon>
        <taxon>Clostridiaceae</taxon>
        <taxon>Clostridium</taxon>
    </lineage>
</organism>
<evidence type="ECO:0000313" key="2">
    <source>
        <dbReference type="EMBL" id="MBL4930939.1"/>
    </source>
</evidence>
<keyword evidence="2" id="KW-0255">Endonuclease</keyword>
<evidence type="ECO:0000259" key="1">
    <source>
        <dbReference type="PROSITE" id="PS50035"/>
    </source>
</evidence>
<dbReference type="PROSITE" id="PS50035">
    <property type="entry name" value="PLD"/>
    <property type="match status" value="1"/>
</dbReference>
<dbReference type="AlphaFoldDB" id="A0A937FBN3"/>
<proteinExistence type="predicted"/>
<keyword evidence="2" id="KW-0378">Hydrolase</keyword>
<dbReference type="Gene3D" id="3.30.870.10">
    <property type="entry name" value="Endonuclease Chain A"/>
    <property type="match status" value="1"/>
</dbReference>
<dbReference type="GO" id="GO:0004519">
    <property type="term" value="F:endonuclease activity"/>
    <property type="evidence" value="ECO:0007669"/>
    <property type="project" value="UniProtKB-KW"/>
</dbReference>
<dbReference type="Pfam" id="PF13091">
    <property type="entry name" value="PLDc_2"/>
    <property type="match status" value="1"/>
</dbReference>
<dbReference type="SUPFAM" id="SSF56024">
    <property type="entry name" value="Phospholipase D/nuclease"/>
    <property type="match status" value="1"/>
</dbReference>
<protein>
    <submittedName>
        <fullName evidence="2">NgoFVII family restriction endonuclease</fullName>
    </submittedName>
</protein>